<protein>
    <submittedName>
        <fullName evidence="2">Uncharacterized protein</fullName>
    </submittedName>
</protein>
<evidence type="ECO:0000313" key="3">
    <source>
        <dbReference type="Proteomes" id="UP000828251"/>
    </source>
</evidence>
<comment type="caution">
    <text evidence="2">The sequence shown here is derived from an EMBL/GenBank/DDBJ whole genome shotgun (WGS) entry which is preliminary data.</text>
</comment>
<evidence type="ECO:0000313" key="2">
    <source>
        <dbReference type="EMBL" id="KAH1063545.1"/>
    </source>
</evidence>
<keyword evidence="1" id="KW-0472">Membrane</keyword>
<keyword evidence="3" id="KW-1185">Reference proteome</keyword>
<dbReference type="EMBL" id="JAIQCV010000009">
    <property type="protein sequence ID" value="KAH1063545.1"/>
    <property type="molecule type" value="Genomic_DNA"/>
</dbReference>
<proteinExistence type="predicted"/>
<dbReference type="Proteomes" id="UP000828251">
    <property type="component" value="Unassembled WGS sequence"/>
</dbReference>
<keyword evidence="1" id="KW-1133">Transmembrane helix</keyword>
<gene>
    <name evidence="2" type="ORF">J1N35_028532</name>
</gene>
<organism evidence="2 3">
    <name type="scientific">Gossypium stocksii</name>
    <dbReference type="NCBI Taxonomy" id="47602"/>
    <lineage>
        <taxon>Eukaryota</taxon>
        <taxon>Viridiplantae</taxon>
        <taxon>Streptophyta</taxon>
        <taxon>Embryophyta</taxon>
        <taxon>Tracheophyta</taxon>
        <taxon>Spermatophyta</taxon>
        <taxon>Magnoliopsida</taxon>
        <taxon>eudicotyledons</taxon>
        <taxon>Gunneridae</taxon>
        <taxon>Pentapetalae</taxon>
        <taxon>rosids</taxon>
        <taxon>malvids</taxon>
        <taxon>Malvales</taxon>
        <taxon>Malvaceae</taxon>
        <taxon>Malvoideae</taxon>
        <taxon>Gossypium</taxon>
    </lineage>
</organism>
<keyword evidence="1" id="KW-0812">Transmembrane</keyword>
<feature type="transmembrane region" description="Helical" evidence="1">
    <location>
        <begin position="95"/>
        <end position="116"/>
    </location>
</feature>
<accession>A0A9D3UWJ2</accession>
<dbReference type="AlphaFoldDB" id="A0A9D3UWJ2"/>
<sequence length="118" mass="13207">MLAARTLLWKPRWVNWASLCLGPLVYTGQGSVLHHFHALLFLFSTGILLELLPLLCFFRKPRDLPCKASARLFVQLTQAPTDMDKVANAKDYSKMAALIISFGAPFFEGVVFVSSYSL</sequence>
<feature type="transmembrane region" description="Helical" evidence="1">
    <location>
        <begin position="36"/>
        <end position="58"/>
    </location>
</feature>
<evidence type="ECO:0000256" key="1">
    <source>
        <dbReference type="SAM" id="Phobius"/>
    </source>
</evidence>
<reference evidence="2 3" key="1">
    <citation type="journal article" date="2021" name="Plant Biotechnol. J.">
        <title>Multi-omics assisted identification of the key and species-specific regulatory components of drought-tolerant mechanisms in Gossypium stocksii.</title>
        <authorList>
            <person name="Yu D."/>
            <person name="Ke L."/>
            <person name="Zhang D."/>
            <person name="Wu Y."/>
            <person name="Sun Y."/>
            <person name="Mei J."/>
            <person name="Sun J."/>
            <person name="Sun Y."/>
        </authorList>
    </citation>
    <scope>NUCLEOTIDE SEQUENCE [LARGE SCALE GENOMIC DNA]</scope>
    <source>
        <strain evidence="3">cv. E1</strain>
        <tissue evidence="2">Leaf</tissue>
    </source>
</reference>
<name>A0A9D3UWJ2_9ROSI</name>